<reference evidence="2 3" key="1">
    <citation type="journal article" date="2015" name="PLoS Pathog.">
        <title>Leptomonas seymouri: Adaptations to the Dixenous Life Cycle Analyzed by Genome Sequencing, Transcriptome Profiling and Co-infection with Leishmania donovani.</title>
        <authorList>
            <person name="Kraeva N."/>
            <person name="Butenko A."/>
            <person name="Hlavacova J."/>
            <person name="Kostygov A."/>
            <person name="Myskova J."/>
            <person name="Grybchuk D."/>
            <person name="Lestinova T."/>
            <person name="Votypka J."/>
            <person name="Volf P."/>
            <person name="Opperdoes F."/>
            <person name="Flegontov P."/>
            <person name="Lukes J."/>
            <person name="Yurchenko V."/>
        </authorList>
    </citation>
    <scope>NUCLEOTIDE SEQUENCE [LARGE SCALE GENOMIC DNA]</scope>
    <source>
        <strain evidence="2 3">ATCC 30220</strain>
    </source>
</reference>
<dbReference type="EMBL" id="LJSK01000001">
    <property type="protein sequence ID" value="KPI90874.1"/>
    <property type="molecule type" value="Genomic_DNA"/>
</dbReference>
<protein>
    <submittedName>
        <fullName evidence="2">Uncharacterized protein</fullName>
    </submittedName>
</protein>
<feature type="region of interest" description="Disordered" evidence="1">
    <location>
        <begin position="30"/>
        <end position="55"/>
    </location>
</feature>
<dbReference type="OMA" id="VCQASMD"/>
<dbReference type="AlphaFoldDB" id="A0A0N1I4C5"/>
<dbReference type="VEuPathDB" id="TriTrypDB:Lsey_0001_1070"/>
<dbReference type="OrthoDB" id="271272at2759"/>
<keyword evidence="3" id="KW-1185">Reference proteome</keyword>
<gene>
    <name evidence="2" type="ORF">ABL78_0107</name>
</gene>
<comment type="caution">
    <text evidence="2">The sequence shown here is derived from an EMBL/GenBank/DDBJ whole genome shotgun (WGS) entry which is preliminary data.</text>
</comment>
<accession>A0A0N1I4C5</accession>
<organism evidence="2 3">
    <name type="scientific">Leptomonas seymouri</name>
    <dbReference type="NCBI Taxonomy" id="5684"/>
    <lineage>
        <taxon>Eukaryota</taxon>
        <taxon>Discoba</taxon>
        <taxon>Euglenozoa</taxon>
        <taxon>Kinetoplastea</taxon>
        <taxon>Metakinetoplastina</taxon>
        <taxon>Trypanosomatida</taxon>
        <taxon>Trypanosomatidae</taxon>
        <taxon>Leishmaniinae</taxon>
        <taxon>Leptomonas</taxon>
    </lineage>
</organism>
<evidence type="ECO:0000313" key="2">
    <source>
        <dbReference type="EMBL" id="KPI90874.1"/>
    </source>
</evidence>
<proteinExistence type="predicted"/>
<sequence length="122" mass="13529">MSQKNDRNSEFDGTEDRPFNVATFTCSTVPIDSNADDDEDMPSNLVASRSNVPGMTPQELLTAHRKSLAEISNKPDTDLHSLTLSRHQVEVEEVCQASMDDIPDDEYNSALQSFRFGDTSSD</sequence>
<evidence type="ECO:0000256" key="1">
    <source>
        <dbReference type="SAM" id="MobiDB-lite"/>
    </source>
</evidence>
<name>A0A0N1I4C5_LEPSE</name>
<dbReference type="Proteomes" id="UP000038009">
    <property type="component" value="Unassembled WGS sequence"/>
</dbReference>
<evidence type="ECO:0000313" key="3">
    <source>
        <dbReference type="Proteomes" id="UP000038009"/>
    </source>
</evidence>